<organism evidence="7">
    <name type="scientific">Pseudomonas moraviensis R28-S</name>
    <dbReference type="NCBI Taxonomy" id="1395516"/>
    <lineage>
        <taxon>Bacteria</taxon>
        <taxon>Pseudomonadati</taxon>
        <taxon>Pseudomonadota</taxon>
        <taxon>Gammaproteobacteria</taxon>
        <taxon>Pseudomonadales</taxon>
        <taxon>Pseudomonadaceae</taxon>
        <taxon>Pseudomonas</taxon>
    </lineage>
</organism>
<dbReference type="InterPro" id="IPR014284">
    <property type="entry name" value="RNA_pol_sigma-70_dom"/>
</dbReference>
<comment type="caution">
    <text evidence="7">The sequence shown here is derived from an EMBL/GenBank/DDBJ whole genome shotgun (WGS) entry which is preliminary data.</text>
</comment>
<dbReference type="InterPro" id="IPR013249">
    <property type="entry name" value="RNA_pol_sigma70_r4_t2"/>
</dbReference>
<dbReference type="PATRIC" id="fig|1395516.4.peg.2735"/>
<dbReference type="InterPro" id="IPR039425">
    <property type="entry name" value="RNA_pol_sigma-70-like"/>
</dbReference>
<gene>
    <name evidence="7" type="ORF">PMO01_13455</name>
</gene>
<dbReference type="NCBIfam" id="TIGR02937">
    <property type="entry name" value="sigma70-ECF"/>
    <property type="match status" value="1"/>
</dbReference>
<proteinExistence type="inferred from homology"/>
<keyword evidence="3" id="KW-0731">Sigma factor</keyword>
<dbReference type="eggNOG" id="COG1595">
    <property type="taxonomic scope" value="Bacteria"/>
</dbReference>
<dbReference type="EMBL" id="AYMZ01000006">
    <property type="protein sequence ID" value="ETF07102.1"/>
    <property type="molecule type" value="Genomic_DNA"/>
</dbReference>
<dbReference type="GO" id="GO:0003677">
    <property type="term" value="F:DNA binding"/>
    <property type="evidence" value="ECO:0007669"/>
    <property type="project" value="InterPro"/>
</dbReference>
<dbReference type="Gene3D" id="1.10.1740.10">
    <property type="match status" value="1"/>
</dbReference>
<accession>V8R5D1</accession>
<dbReference type="InterPro" id="IPR013325">
    <property type="entry name" value="RNA_pol_sigma_r2"/>
</dbReference>
<dbReference type="InterPro" id="IPR013324">
    <property type="entry name" value="RNA_pol_sigma_r3/r4-like"/>
</dbReference>
<dbReference type="Proteomes" id="UP000024771">
    <property type="component" value="Chromosome"/>
</dbReference>
<sequence>MPMRSDETLGTADPGLLYRTHFSWLQGWLIRRIGCRDNAADLAQDTFVRVLKHRHQSGALREPRAYLSSIARGLMIDQYRRRELERAYLESITLLPQHEVPSEESRLMILDALERIDRLLDSLKPRVRQAFLFARLDGLTCAQIAEKLGVSRATVERDLATALQHCYRLRYVEA</sequence>
<dbReference type="GO" id="GO:0016987">
    <property type="term" value="F:sigma factor activity"/>
    <property type="evidence" value="ECO:0007669"/>
    <property type="project" value="UniProtKB-KW"/>
</dbReference>
<evidence type="ECO:0000256" key="4">
    <source>
        <dbReference type="ARBA" id="ARBA00023163"/>
    </source>
</evidence>
<dbReference type="SUPFAM" id="SSF88659">
    <property type="entry name" value="Sigma3 and sigma4 domains of RNA polymerase sigma factors"/>
    <property type="match status" value="1"/>
</dbReference>
<reference evidence="7" key="1">
    <citation type="journal article" date="2014" name="Genome Announc.">
        <title>Draft Genome Sequence of Pseudomonas moraviensis R28-S.</title>
        <authorList>
            <person name="Hunter S.S."/>
            <person name="Yano H."/>
            <person name="Loftie-Eaton W."/>
            <person name="Hughes J."/>
            <person name="De Gelder L."/>
            <person name="Stragier P."/>
            <person name="De Vos P."/>
            <person name="Settles M.L."/>
            <person name="Top E.M."/>
        </authorList>
    </citation>
    <scope>NUCLEOTIDE SEQUENCE [LARGE SCALE GENOMIC DNA]</scope>
    <source>
        <strain evidence="7">R28-S</strain>
    </source>
</reference>
<dbReference type="AlphaFoldDB" id="V8R5D1"/>
<keyword evidence="4" id="KW-0804">Transcription</keyword>
<dbReference type="GO" id="GO:0006352">
    <property type="term" value="P:DNA-templated transcription initiation"/>
    <property type="evidence" value="ECO:0007669"/>
    <property type="project" value="InterPro"/>
</dbReference>
<dbReference type="SUPFAM" id="SSF88946">
    <property type="entry name" value="Sigma2 domain of RNA polymerase sigma factors"/>
    <property type="match status" value="1"/>
</dbReference>
<dbReference type="Gene3D" id="1.10.10.10">
    <property type="entry name" value="Winged helix-like DNA-binding domain superfamily/Winged helix DNA-binding domain"/>
    <property type="match status" value="1"/>
</dbReference>
<dbReference type="Pfam" id="PF04542">
    <property type="entry name" value="Sigma70_r2"/>
    <property type="match status" value="1"/>
</dbReference>
<keyword evidence="2" id="KW-0805">Transcription regulation</keyword>
<name>V8R5D1_9PSED</name>
<dbReference type="PANTHER" id="PTHR43133">
    <property type="entry name" value="RNA POLYMERASE ECF-TYPE SIGMA FACTO"/>
    <property type="match status" value="1"/>
</dbReference>
<dbReference type="InterPro" id="IPR036388">
    <property type="entry name" value="WH-like_DNA-bd_sf"/>
</dbReference>
<evidence type="ECO:0000259" key="6">
    <source>
        <dbReference type="Pfam" id="PF08281"/>
    </source>
</evidence>
<dbReference type="HOGENOM" id="CLU_047691_12_1_6"/>
<evidence type="ECO:0000313" key="7">
    <source>
        <dbReference type="EMBL" id="ETF07102.1"/>
    </source>
</evidence>
<evidence type="ECO:0000256" key="1">
    <source>
        <dbReference type="ARBA" id="ARBA00010641"/>
    </source>
</evidence>
<dbReference type="PANTHER" id="PTHR43133:SF63">
    <property type="entry name" value="RNA POLYMERASE SIGMA FACTOR FECI-RELATED"/>
    <property type="match status" value="1"/>
</dbReference>
<dbReference type="NCBIfam" id="NF009180">
    <property type="entry name" value="PRK12528.1"/>
    <property type="match status" value="1"/>
</dbReference>
<protein>
    <submittedName>
        <fullName evidence="7">RNA polymerase sigma factor</fullName>
    </submittedName>
</protein>
<comment type="similarity">
    <text evidence="1">Belongs to the sigma-70 factor family. ECF subfamily.</text>
</comment>
<feature type="domain" description="RNA polymerase sigma-70 region 2" evidence="5">
    <location>
        <begin position="17"/>
        <end position="83"/>
    </location>
</feature>
<feature type="domain" description="RNA polymerase sigma factor 70 region 4 type 2" evidence="6">
    <location>
        <begin position="114"/>
        <end position="166"/>
    </location>
</feature>
<evidence type="ECO:0000256" key="2">
    <source>
        <dbReference type="ARBA" id="ARBA00023015"/>
    </source>
</evidence>
<evidence type="ECO:0000259" key="5">
    <source>
        <dbReference type="Pfam" id="PF04542"/>
    </source>
</evidence>
<dbReference type="Pfam" id="PF08281">
    <property type="entry name" value="Sigma70_r4_2"/>
    <property type="match status" value="1"/>
</dbReference>
<dbReference type="InterPro" id="IPR007627">
    <property type="entry name" value="RNA_pol_sigma70_r2"/>
</dbReference>
<evidence type="ECO:0000256" key="3">
    <source>
        <dbReference type="ARBA" id="ARBA00023082"/>
    </source>
</evidence>